<accession>A0A074ZQ77</accession>
<feature type="region of interest" description="Disordered" evidence="21">
    <location>
        <begin position="707"/>
        <end position="761"/>
    </location>
</feature>
<keyword evidence="12 22" id="KW-1133">Transmembrane helix</keyword>
<comment type="subcellular location">
    <subcellularLocation>
        <location evidence="3">Cytoplasmic vesicle</location>
        <location evidence="3">COPII-coated vesicle membrane</location>
        <topology evidence="3">Multi-pass membrane protein</topology>
    </subcellularLocation>
    <subcellularLocation>
        <location evidence="4">Cytoplasmic vesicle</location>
        <location evidence="4">Secretory vesicle membrane</location>
        <topology evidence="4">Multi-pass membrane protein</topology>
    </subcellularLocation>
    <subcellularLocation>
        <location evidence="2">Golgi apparatus</location>
        <location evidence="2">Golgi stack membrane</location>
        <topology evidence="2">Multi-pass membrane protein</topology>
    </subcellularLocation>
    <subcellularLocation>
        <location evidence="1">Golgi apparatus</location>
        <location evidence="1">trans-Golgi network membrane</location>
        <topology evidence="1">Multi-pass membrane protein</topology>
    </subcellularLocation>
</comment>
<dbReference type="GO" id="GO:0032580">
    <property type="term" value="C:Golgi cisterna membrane"/>
    <property type="evidence" value="ECO:0007669"/>
    <property type="project" value="UniProtKB-SubCell"/>
</dbReference>
<organism evidence="24 25">
    <name type="scientific">Opisthorchis viverrini</name>
    <name type="common">Southeast Asian liver fluke</name>
    <dbReference type="NCBI Taxonomy" id="6198"/>
    <lineage>
        <taxon>Eukaryota</taxon>
        <taxon>Metazoa</taxon>
        <taxon>Spiralia</taxon>
        <taxon>Lophotrochozoa</taxon>
        <taxon>Platyhelminthes</taxon>
        <taxon>Trematoda</taxon>
        <taxon>Digenea</taxon>
        <taxon>Opisthorchiida</taxon>
        <taxon>Opisthorchiata</taxon>
        <taxon>Opisthorchiidae</taxon>
        <taxon>Opisthorchis</taxon>
    </lineage>
</organism>
<keyword evidence="13" id="KW-0333">Golgi apparatus</keyword>
<feature type="transmembrane region" description="Helical" evidence="22">
    <location>
        <begin position="361"/>
        <end position="380"/>
    </location>
</feature>
<dbReference type="SUPFAM" id="SSF161111">
    <property type="entry name" value="Cation efflux protein transmembrane domain-like"/>
    <property type="match status" value="1"/>
</dbReference>
<feature type="transmembrane region" description="Helical" evidence="22">
    <location>
        <begin position="577"/>
        <end position="596"/>
    </location>
</feature>
<evidence type="ECO:0000256" key="5">
    <source>
        <dbReference type="ARBA" id="ARBA00008873"/>
    </source>
</evidence>
<dbReference type="Proteomes" id="UP000054324">
    <property type="component" value="Unassembled WGS sequence"/>
</dbReference>
<dbReference type="AlphaFoldDB" id="A0A074ZQ77"/>
<dbReference type="InterPro" id="IPR058533">
    <property type="entry name" value="Cation_efflux_TM"/>
</dbReference>
<evidence type="ECO:0000313" key="24">
    <source>
        <dbReference type="EMBL" id="KER29231.1"/>
    </source>
</evidence>
<keyword evidence="6" id="KW-0813">Transport</keyword>
<keyword evidence="10" id="KW-0862">Zinc</keyword>
<evidence type="ECO:0000259" key="23">
    <source>
        <dbReference type="Pfam" id="PF01545"/>
    </source>
</evidence>
<feature type="domain" description="Cation efflux protein transmembrane" evidence="23">
    <location>
        <begin position="577"/>
        <end position="825"/>
    </location>
</feature>
<dbReference type="GO" id="GO:0046872">
    <property type="term" value="F:metal ion binding"/>
    <property type="evidence" value="ECO:0007669"/>
    <property type="project" value="UniProtKB-KW"/>
</dbReference>
<feature type="transmembrane region" description="Helical" evidence="22">
    <location>
        <begin position="679"/>
        <end position="698"/>
    </location>
</feature>
<feature type="transmembrane region" description="Helical" evidence="22">
    <location>
        <begin position="647"/>
        <end position="667"/>
    </location>
</feature>
<feature type="transmembrane region" description="Helical" evidence="22">
    <location>
        <begin position="409"/>
        <end position="429"/>
    </location>
</feature>
<dbReference type="PANTHER" id="PTHR45755">
    <property type="match status" value="1"/>
</dbReference>
<evidence type="ECO:0000256" key="20">
    <source>
        <dbReference type="ARBA" id="ARBA00048349"/>
    </source>
</evidence>
<feature type="transmembrane region" description="Helical" evidence="22">
    <location>
        <begin position="485"/>
        <end position="504"/>
    </location>
</feature>
<keyword evidence="8 22" id="KW-0812">Transmembrane</keyword>
<dbReference type="RefSeq" id="XP_009166989.1">
    <property type="nucleotide sequence ID" value="XM_009168725.1"/>
</dbReference>
<dbReference type="OrthoDB" id="78669at2759"/>
<evidence type="ECO:0000256" key="22">
    <source>
        <dbReference type="SAM" id="Phobius"/>
    </source>
</evidence>
<keyword evidence="7" id="KW-0050">Antiport</keyword>
<comment type="subunit">
    <text evidence="16">Heterodimer with SLC30A6/ZNT6; form a functional zinc ion transmembrane transporter.</text>
</comment>
<evidence type="ECO:0000256" key="16">
    <source>
        <dbReference type="ARBA" id="ARBA00038531"/>
    </source>
</evidence>
<feature type="transmembrane region" description="Helical" evidence="22">
    <location>
        <begin position="769"/>
        <end position="791"/>
    </location>
</feature>
<evidence type="ECO:0000256" key="21">
    <source>
        <dbReference type="SAM" id="MobiDB-lite"/>
    </source>
</evidence>
<evidence type="ECO:0000256" key="19">
    <source>
        <dbReference type="ARBA" id="ARBA00042217"/>
    </source>
</evidence>
<evidence type="ECO:0000256" key="6">
    <source>
        <dbReference type="ARBA" id="ARBA00022448"/>
    </source>
</evidence>
<dbReference type="EMBL" id="KL596682">
    <property type="protein sequence ID" value="KER29231.1"/>
    <property type="molecule type" value="Genomic_DNA"/>
</dbReference>
<dbReference type="CTD" id="20318265"/>
<dbReference type="GO" id="GO:0005385">
    <property type="term" value="F:zinc ion transmembrane transporter activity"/>
    <property type="evidence" value="ECO:0007669"/>
    <property type="project" value="InterPro"/>
</dbReference>
<comment type="similarity">
    <text evidence="5">Belongs to the cation diffusion facilitator (CDF) transporter (TC 2.A.4) family. SLC30A subfamily.</text>
</comment>
<dbReference type="KEGG" id="ovi:T265_04079"/>
<evidence type="ECO:0000256" key="4">
    <source>
        <dbReference type="ARBA" id="ARBA00004638"/>
    </source>
</evidence>
<evidence type="ECO:0000256" key="10">
    <source>
        <dbReference type="ARBA" id="ARBA00022833"/>
    </source>
</evidence>
<proteinExistence type="inferred from homology"/>
<comment type="catalytic activity">
    <reaction evidence="20">
        <text>Zn(2+)(in) + 2 H(+)(out) = Zn(2+)(out) + 2 H(+)(in)</text>
        <dbReference type="Rhea" id="RHEA:72627"/>
        <dbReference type="ChEBI" id="CHEBI:15378"/>
        <dbReference type="ChEBI" id="CHEBI:29105"/>
    </reaction>
</comment>
<evidence type="ECO:0000256" key="18">
    <source>
        <dbReference type="ARBA" id="ARBA00042038"/>
    </source>
</evidence>
<keyword evidence="9" id="KW-0479">Metal-binding</keyword>
<evidence type="ECO:0000256" key="9">
    <source>
        <dbReference type="ARBA" id="ARBA00022723"/>
    </source>
</evidence>
<dbReference type="NCBIfam" id="TIGR01297">
    <property type="entry name" value="CDF"/>
    <property type="match status" value="1"/>
</dbReference>
<dbReference type="GO" id="GO:1904257">
    <property type="term" value="P:zinc ion import into Golgi lumen"/>
    <property type="evidence" value="ECO:0007669"/>
    <property type="project" value="TreeGrafter"/>
</dbReference>
<dbReference type="GO" id="GO:0006882">
    <property type="term" value="P:intracellular zinc ion homeostasis"/>
    <property type="evidence" value="ECO:0007669"/>
    <property type="project" value="InterPro"/>
</dbReference>
<reference evidence="24 25" key="1">
    <citation type="submission" date="2013-11" db="EMBL/GenBank/DDBJ databases">
        <title>Opisthorchis viverrini - life in the bile duct.</title>
        <authorList>
            <person name="Young N.D."/>
            <person name="Nagarajan N."/>
            <person name="Lin S.J."/>
            <person name="Korhonen P.K."/>
            <person name="Jex A.R."/>
            <person name="Hall R.S."/>
            <person name="Safavi-Hemami H."/>
            <person name="Kaewkong W."/>
            <person name="Bertrand D."/>
            <person name="Gao S."/>
            <person name="Seet Q."/>
            <person name="Wongkham S."/>
            <person name="Teh B.T."/>
            <person name="Wongkham C."/>
            <person name="Intapan P.M."/>
            <person name="Maleewong W."/>
            <person name="Yang X."/>
            <person name="Hu M."/>
            <person name="Wang Z."/>
            <person name="Hofmann A."/>
            <person name="Sternberg P.W."/>
            <person name="Tan P."/>
            <person name="Wang J."/>
            <person name="Gasser R.B."/>
        </authorList>
    </citation>
    <scope>NUCLEOTIDE SEQUENCE [LARGE SCALE GENOMIC DNA]</scope>
</reference>
<feature type="transmembrane region" description="Helical" evidence="22">
    <location>
        <begin position="797"/>
        <end position="818"/>
    </location>
</feature>
<dbReference type="GO" id="GO:0012507">
    <property type="term" value="C:ER to Golgi transport vesicle membrane"/>
    <property type="evidence" value="ECO:0007669"/>
    <property type="project" value="UniProtKB-SubCell"/>
</dbReference>
<feature type="transmembrane region" description="Helical" evidence="22">
    <location>
        <begin position="272"/>
        <end position="288"/>
    </location>
</feature>
<name>A0A074ZQ77_OPIVI</name>
<dbReference type="InterPro" id="IPR045316">
    <property type="entry name" value="Msc2-like"/>
</dbReference>
<dbReference type="InterPro" id="IPR027469">
    <property type="entry name" value="Cation_efflux_TMD_sf"/>
</dbReference>
<protein>
    <recommendedName>
        <fullName evidence="17">Proton-coupled zinc antiporter SLC30A5</fullName>
    </recommendedName>
    <alternativeName>
        <fullName evidence="19">Solute carrier family 30 member 5</fullName>
    </alternativeName>
    <alternativeName>
        <fullName evidence="18">Zinc transporter 5</fullName>
    </alternativeName>
</protein>
<evidence type="ECO:0000256" key="2">
    <source>
        <dbReference type="ARBA" id="ARBA00004205"/>
    </source>
</evidence>
<evidence type="ECO:0000313" key="25">
    <source>
        <dbReference type="Proteomes" id="UP000054324"/>
    </source>
</evidence>
<evidence type="ECO:0000256" key="1">
    <source>
        <dbReference type="ARBA" id="ARBA00004166"/>
    </source>
</evidence>
<evidence type="ECO:0000256" key="8">
    <source>
        <dbReference type="ARBA" id="ARBA00022692"/>
    </source>
</evidence>
<dbReference type="STRING" id="6198.A0A074ZQ77"/>
<evidence type="ECO:0000256" key="17">
    <source>
        <dbReference type="ARBA" id="ARBA00040846"/>
    </source>
</evidence>
<evidence type="ECO:0000256" key="13">
    <source>
        <dbReference type="ARBA" id="ARBA00023034"/>
    </source>
</evidence>
<keyword evidence="11" id="KW-0864">Zinc transport</keyword>
<evidence type="ECO:0000256" key="7">
    <source>
        <dbReference type="ARBA" id="ARBA00022449"/>
    </source>
</evidence>
<dbReference type="GeneID" id="20318265"/>
<dbReference type="Gene3D" id="1.20.1510.10">
    <property type="entry name" value="Cation efflux protein transmembrane domain"/>
    <property type="match status" value="1"/>
</dbReference>
<feature type="transmembrane region" description="Helical" evidence="22">
    <location>
        <begin position="441"/>
        <end position="461"/>
    </location>
</feature>
<feature type="transmembrane region" description="Helical" evidence="22">
    <location>
        <begin position="326"/>
        <end position="349"/>
    </location>
</feature>
<sequence>MYRFDALANATRVLEIRALTSSVTLRSEPTQHPGYVKRSTTSNASSWNSPFLKVNIITDSAQWKFGGAGEIICSHKPPRPYGVPRSSFRVLCQLGAPDEWHLVATITAVRSIQPNGRGVLYSGWSFPSDPSIFGYPFFVAWLDEHACSHISNERCPVSPRFAGAFEITQGRRLLYGLRVFETHTNGIISASFEAKCCFNPLAVAKAFQHRTCSDKITVCRFSLARVILDALWIEGLYLCGPFRSVLLFENSELLVLAAVSTVMYGASSTSKARGALFFILGVISVAFFDNDTVDGDSLHPEGVHKSLLIHKLYELFANFGLSDHKVGVVILFLAVCLDAGCAALSKNLVTSVGGAKRLHALAAPVGFGILIPIFLLSHFWGTGFSPYQTPIERNERSAILSANLQTGPLMYLLLKLSFVAVTIVMDFYFTSLVSVRLGAQATTFLAKLCVTITALVLSLVWGPDSYVSLPSISAFPGASSQTSGLSVHGLSGGVLFAMVSILYASNLLTNVKPGYGPDGASSGHFIGYSMAGLPLFTAGQTPSHGDALLSHPETMGLWYHVRTTIRGIMSEHSSRRIFAFLCLNLAFTFVELLYGVWTNSLGLISDGFHMLFDSAALVVGLYAAVVSRWEPTRLFSFGFHSAEVLSGFVNALFLLVISGSVFVNALARIHHPPHIHTDRLMVVSVAGLLVNLVGMVALGHAHSHGGAPCGAHGHTHGGAGHGHSHQKHSHNLEQDPHYGHAHGQKRQSGVHAHSHSHDSSGGNANLRGVYLHVLADTLGSVGVIFSSYLVSTYGWNIADPICSVFIACAIGYSALPLLSDTLNLLTLRAPNTEDTPNPESMVKKVLAVEGVLAVYNPFIWSLTRDTTCISLCVKVETEVTEQLILARIKELITMHYQNVGHITIQVEKEAIQHHLQALGLKPTILLTFSRSGDAMHGSNHHHLIDLLPNGVGRRPSPDSAALMPIKLL</sequence>
<dbReference type="GO" id="GO:0015297">
    <property type="term" value="F:antiporter activity"/>
    <property type="evidence" value="ECO:0007669"/>
    <property type="project" value="UniProtKB-KW"/>
</dbReference>
<keyword evidence="15 22" id="KW-0472">Membrane</keyword>
<dbReference type="PANTHER" id="PTHR45755:SF1">
    <property type="entry name" value="PROTON-COUPLED ZINC ANTIPORTER SLC30A5"/>
    <property type="match status" value="1"/>
</dbReference>
<dbReference type="Pfam" id="PF01545">
    <property type="entry name" value="Cation_efflux"/>
    <property type="match status" value="1"/>
</dbReference>
<keyword evidence="14" id="KW-0406">Ion transport</keyword>
<dbReference type="InterPro" id="IPR002524">
    <property type="entry name" value="Cation_efflux"/>
</dbReference>
<evidence type="ECO:0000256" key="3">
    <source>
        <dbReference type="ARBA" id="ARBA00004557"/>
    </source>
</evidence>
<evidence type="ECO:0000256" key="15">
    <source>
        <dbReference type="ARBA" id="ARBA00023136"/>
    </source>
</evidence>
<evidence type="ECO:0000256" key="12">
    <source>
        <dbReference type="ARBA" id="ARBA00022989"/>
    </source>
</evidence>
<evidence type="ECO:0000256" key="11">
    <source>
        <dbReference type="ARBA" id="ARBA00022906"/>
    </source>
</evidence>
<evidence type="ECO:0000256" key="14">
    <source>
        <dbReference type="ARBA" id="ARBA00023065"/>
    </source>
</evidence>
<gene>
    <name evidence="24" type="ORF">T265_04079</name>
</gene>
<keyword evidence="25" id="KW-1185">Reference proteome</keyword>